<name>A0A434A3L2_9FLAO</name>
<evidence type="ECO:0000313" key="2">
    <source>
        <dbReference type="Proteomes" id="UP000288102"/>
    </source>
</evidence>
<dbReference type="Gene3D" id="3.10.450.50">
    <property type="match status" value="1"/>
</dbReference>
<dbReference type="AlphaFoldDB" id="A0A434A3L2"/>
<dbReference type="InterPro" id="IPR032710">
    <property type="entry name" value="NTF2-like_dom_sf"/>
</dbReference>
<dbReference type="SUPFAM" id="SSF54427">
    <property type="entry name" value="NTF2-like"/>
    <property type="match status" value="1"/>
</dbReference>
<dbReference type="RefSeq" id="WP_127339832.1">
    <property type="nucleotide sequence ID" value="NZ_QWDM01000013.1"/>
</dbReference>
<keyword evidence="2" id="KW-1185">Reference proteome</keyword>
<dbReference type="Proteomes" id="UP000288102">
    <property type="component" value="Unassembled WGS sequence"/>
</dbReference>
<protein>
    <recommendedName>
        <fullName evidence="3">Nuclear transport factor 2 family protein</fullName>
    </recommendedName>
</protein>
<dbReference type="OrthoDB" id="760475at2"/>
<gene>
    <name evidence="1" type="ORF">D0817_18655</name>
</gene>
<evidence type="ECO:0008006" key="3">
    <source>
        <dbReference type="Google" id="ProtNLM"/>
    </source>
</evidence>
<dbReference type="EMBL" id="QWDM01000013">
    <property type="protein sequence ID" value="RUT68925.1"/>
    <property type="molecule type" value="Genomic_DNA"/>
</dbReference>
<sequence>MTNSTEKGKFKMILILLLMAFPFYGQQKDDNKKAIQAIIDTYSESVIAKDSIAFYSLFNEGNVVWCAAYKDRTQVREIEAKGEKKAGSNYFSGSYKGFMRGLYGHQYTEDKFDNLKIVEDGTVASVTMDYSFWADHKMTNWGSKYLNLIKKDGKWKITSVIYSIELIKYFKQPELKERQSR</sequence>
<evidence type="ECO:0000313" key="1">
    <source>
        <dbReference type="EMBL" id="RUT68925.1"/>
    </source>
</evidence>
<comment type="caution">
    <text evidence="1">The sequence shown here is derived from an EMBL/GenBank/DDBJ whole genome shotgun (WGS) entry which is preliminary data.</text>
</comment>
<proteinExistence type="predicted"/>
<reference evidence="2" key="1">
    <citation type="journal article" date="2019" name="Syst. Appl. Microbiol.">
        <title>Flavobacterium circumlabens sp. nov. and Flavobacterium cupreum sp. nov., two psychrotrophic species isolated from Antarctic environmental samples.</title>
        <authorList>
            <person name="Kralova S."/>
            <person name="Busse H.-J."/>
            <person name="Svec P."/>
            <person name="Maslanova I."/>
            <person name="Stankova E."/>
            <person name="Bartak M."/>
            <person name="Sedlacek I."/>
        </authorList>
    </citation>
    <scope>NUCLEOTIDE SEQUENCE [LARGE SCALE GENOMIC DNA]</scope>
    <source>
        <strain evidence="2">CCM 8825</strain>
    </source>
</reference>
<accession>A0A434A3L2</accession>
<organism evidence="1 2">
    <name type="scientific">Flavobacterium cupreum</name>
    <dbReference type="NCBI Taxonomy" id="2133766"/>
    <lineage>
        <taxon>Bacteria</taxon>
        <taxon>Pseudomonadati</taxon>
        <taxon>Bacteroidota</taxon>
        <taxon>Flavobacteriia</taxon>
        <taxon>Flavobacteriales</taxon>
        <taxon>Flavobacteriaceae</taxon>
        <taxon>Flavobacterium</taxon>
    </lineage>
</organism>